<comment type="caution">
    <text evidence="1">The sequence shown here is derived from an EMBL/GenBank/DDBJ whole genome shotgun (WGS) entry which is preliminary data.</text>
</comment>
<name>A0AAV5LKH5_9ROSI</name>
<accession>A0AAV5LKH5</accession>
<evidence type="ECO:0000313" key="2">
    <source>
        <dbReference type="Proteomes" id="UP001054252"/>
    </source>
</evidence>
<dbReference type="EMBL" id="BPVZ01000125">
    <property type="protein sequence ID" value="GKV37894.1"/>
    <property type="molecule type" value="Genomic_DNA"/>
</dbReference>
<sequence length="73" mass="7961">MPQQHCNRLHPWVILEGVSKGNPKFAEQSASDVATEADTCGKSIQSLKSDVGDKNKFVQDLALVVVAIVRLLE</sequence>
<gene>
    <name evidence="1" type="ORF">SLEP1_g45863</name>
</gene>
<dbReference type="InterPro" id="IPR035513">
    <property type="entry name" value="Invertase/methylesterase_inhib"/>
</dbReference>
<reference evidence="1 2" key="1">
    <citation type="journal article" date="2021" name="Commun. Biol.">
        <title>The genome of Shorea leprosula (Dipterocarpaceae) highlights the ecological relevance of drought in aseasonal tropical rainforests.</title>
        <authorList>
            <person name="Ng K.K.S."/>
            <person name="Kobayashi M.J."/>
            <person name="Fawcett J.A."/>
            <person name="Hatakeyama M."/>
            <person name="Paape T."/>
            <person name="Ng C.H."/>
            <person name="Ang C.C."/>
            <person name="Tnah L.H."/>
            <person name="Lee C.T."/>
            <person name="Nishiyama T."/>
            <person name="Sese J."/>
            <person name="O'Brien M.J."/>
            <person name="Copetti D."/>
            <person name="Mohd Noor M.I."/>
            <person name="Ong R.C."/>
            <person name="Putra M."/>
            <person name="Sireger I.Z."/>
            <person name="Indrioko S."/>
            <person name="Kosugi Y."/>
            <person name="Izuno A."/>
            <person name="Isagi Y."/>
            <person name="Lee S.L."/>
            <person name="Shimizu K.K."/>
        </authorList>
    </citation>
    <scope>NUCLEOTIDE SEQUENCE [LARGE SCALE GENOMIC DNA]</scope>
    <source>
        <strain evidence="1">214</strain>
    </source>
</reference>
<dbReference type="Gene3D" id="1.20.140.40">
    <property type="entry name" value="Invertase/pectin methylesterase inhibitor family protein"/>
    <property type="match status" value="1"/>
</dbReference>
<evidence type="ECO:0000313" key="1">
    <source>
        <dbReference type="EMBL" id="GKV37894.1"/>
    </source>
</evidence>
<protein>
    <submittedName>
        <fullName evidence="1">Uncharacterized protein</fullName>
    </submittedName>
</protein>
<proteinExistence type="predicted"/>
<keyword evidence="2" id="KW-1185">Reference proteome</keyword>
<dbReference type="Proteomes" id="UP001054252">
    <property type="component" value="Unassembled WGS sequence"/>
</dbReference>
<organism evidence="1 2">
    <name type="scientific">Rubroshorea leprosula</name>
    <dbReference type="NCBI Taxonomy" id="152421"/>
    <lineage>
        <taxon>Eukaryota</taxon>
        <taxon>Viridiplantae</taxon>
        <taxon>Streptophyta</taxon>
        <taxon>Embryophyta</taxon>
        <taxon>Tracheophyta</taxon>
        <taxon>Spermatophyta</taxon>
        <taxon>Magnoliopsida</taxon>
        <taxon>eudicotyledons</taxon>
        <taxon>Gunneridae</taxon>
        <taxon>Pentapetalae</taxon>
        <taxon>rosids</taxon>
        <taxon>malvids</taxon>
        <taxon>Malvales</taxon>
        <taxon>Dipterocarpaceae</taxon>
        <taxon>Rubroshorea</taxon>
    </lineage>
</organism>
<dbReference type="SUPFAM" id="SSF101148">
    <property type="entry name" value="Plant invertase/pectin methylesterase inhibitor"/>
    <property type="match status" value="1"/>
</dbReference>
<dbReference type="AlphaFoldDB" id="A0AAV5LKH5"/>